<organism evidence="7 8">
    <name type="scientific">Peptoniphilus duerdenii ATCC BAA-1640</name>
    <dbReference type="NCBI Taxonomy" id="862517"/>
    <lineage>
        <taxon>Bacteria</taxon>
        <taxon>Bacillati</taxon>
        <taxon>Bacillota</taxon>
        <taxon>Tissierellia</taxon>
        <taxon>Tissierellales</taxon>
        <taxon>Peptoniphilaceae</taxon>
        <taxon>Peptoniphilus</taxon>
    </lineage>
</organism>
<evidence type="ECO:0000259" key="6">
    <source>
        <dbReference type="Pfam" id="PF00881"/>
    </source>
</evidence>
<keyword evidence="2 5" id="KW-0285">Flavoprotein</keyword>
<dbReference type="Gene3D" id="3.40.109.10">
    <property type="entry name" value="NADH Oxidase"/>
    <property type="match status" value="1"/>
</dbReference>
<keyword evidence="4 5" id="KW-0560">Oxidoreductase</keyword>
<reference evidence="7 8" key="1">
    <citation type="submission" date="2010-07" db="EMBL/GenBank/DDBJ databases">
        <authorList>
            <person name="Muzny D."/>
            <person name="Qin X."/>
            <person name="Deng J."/>
            <person name="Jiang H."/>
            <person name="Liu Y."/>
            <person name="Qu J."/>
            <person name="Song X.-Z."/>
            <person name="Zhang L."/>
            <person name="Thornton R."/>
            <person name="Coyle M."/>
            <person name="Francisco L."/>
            <person name="Jackson L."/>
            <person name="Javaid M."/>
            <person name="Korchina V."/>
            <person name="Kovar C."/>
            <person name="Mata R."/>
            <person name="Mathew T."/>
            <person name="Ngo R."/>
            <person name="Nguyen L."/>
            <person name="Nguyen N."/>
            <person name="Okwuonu G."/>
            <person name="Ongeri F."/>
            <person name="Pham C."/>
            <person name="Simmons D."/>
            <person name="Wilczek-Boney K."/>
            <person name="Hale W."/>
            <person name="Jakkamsetti A."/>
            <person name="Pham P."/>
            <person name="Ruth R."/>
            <person name="San Lucas F."/>
            <person name="Warren J."/>
            <person name="Zhang J."/>
            <person name="Zhao Z."/>
            <person name="Zhou C."/>
            <person name="Zhu D."/>
            <person name="Lee S."/>
            <person name="Bess C."/>
            <person name="Blankenburg K."/>
            <person name="Forbes L."/>
            <person name="Fu Q."/>
            <person name="Gubbala S."/>
            <person name="Hirani K."/>
            <person name="Jayaseelan J.C."/>
            <person name="Lara F."/>
            <person name="Munidasa M."/>
            <person name="Palculict T."/>
            <person name="Patil S."/>
            <person name="Pu L.-L."/>
            <person name="Saada N."/>
            <person name="Tang L."/>
            <person name="Weissenberger G."/>
            <person name="Zhu Y."/>
            <person name="Hemphill L."/>
            <person name="Shang Y."/>
            <person name="Youmans B."/>
            <person name="Ayvaz T."/>
            <person name="Ross M."/>
            <person name="Santibanez J."/>
            <person name="Aqrawi P."/>
            <person name="Gross S."/>
            <person name="Joshi V."/>
            <person name="Fowler G."/>
            <person name="Nazareth L."/>
            <person name="Reid J."/>
            <person name="Worley K."/>
            <person name="Petrosino J."/>
            <person name="Highlander S."/>
            <person name="Gibbs R."/>
        </authorList>
    </citation>
    <scope>NUCLEOTIDE SEQUENCE [LARGE SCALE GENOMIC DNA]</scope>
    <source>
        <strain evidence="7 8">ATCC BAA-1640</strain>
    </source>
</reference>
<keyword evidence="3 5" id="KW-0288">FMN</keyword>
<dbReference type="InterPro" id="IPR000415">
    <property type="entry name" value="Nitroreductase-like"/>
</dbReference>
<dbReference type="InterPro" id="IPR029479">
    <property type="entry name" value="Nitroreductase"/>
</dbReference>
<dbReference type="PANTHER" id="PTHR43425">
    <property type="entry name" value="OXYGEN-INSENSITIVE NADPH NITROREDUCTASE"/>
    <property type="match status" value="1"/>
</dbReference>
<evidence type="ECO:0000313" key="7">
    <source>
        <dbReference type="EMBL" id="EFM26104.1"/>
    </source>
</evidence>
<proteinExistence type="inferred from homology"/>
<gene>
    <name evidence="7" type="primary">nfrA</name>
    <name evidence="7" type="ORF">HMPREF9225_0260</name>
</gene>
<accession>E0NJC1</accession>
<dbReference type="CDD" id="cd02146">
    <property type="entry name" value="NfsA-like"/>
    <property type="match status" value="1"/>
</dbReference>
<feature type="domain" description="Nitroreductase" evidence="6">
    <location>
        <begin position="10"/>
        <end position="163"/>
    </location>
</feature>
<dbReference type="SUPFAM" id="SSF55469">
    <property type="entry name" value="FMN-dependent nitroreductase-like"/>
    <property type="match status" value="1"/>
</dbReference>
<protein>
    <submittedName>
        <fullName evidence="7">Nitroreductase family protein</fullName>
    </submittedName>
</protein>
<dbReference type="PIRSF" id="PIRSF005426">
    <property type="entry name" value="Frp"/>
    <property type="match status" value="1"/>
</dbReference>
<comment type="caution">
    <text evidence="7">The sequence shown here is derived from an EMBL/GenBank/DDBJ whole genome shotgun (WGS) entry which is preliminary data.</text>
</comment>
<evidence type="ECO:0000313" key="8">
    <source>
        <dbReference type="Proteomes" id="UP000003280"/>
    </source>
</evidence>
<dbReference type="HOGENOM" id="CLU_070764_0_2_9"/>
<comment type="similarity">
    <text evidence="1 5">Belongs to the flavin oxidoreductase frp family.</text>
</comment>
<name>E0NJC1_9FIRM</name>
<evidence type="ECO:0000256" key="2">
    <source>
        <dbReference type="ARBA" id="ARBA00022630"/>
    </source>
</evidence>
<evidence type="ECO:0000256" key="5">
    <source>
        <dbReference type="PIRNR" id="PIRNR005426"/>
    </source>
</evidence>
<evidence type="ECO:0000256" key="1">
    <source>
        <dbReference type="ARBA" id="ARBA00008366"/>
    </source>
</evidence>
<dbReference type="Proteomes" id="UP000003280">
    <property type="component" value="Unassembled WGS sequence"/>
</dbReference>
<dbReference type="STRING" id="862517.HMPREF9225_0260"/>
<keyword evidence="8" id="KW-1185">Reference proteome</keyword>
<dbReference type="EMBL" id="AEEH01000016">
    <property type="protein sequence ID" value="EFM26104.1"/>
    <property type="molecule type" value="Genomic_DNA"/>
</dbReference>
<dbReference type="GO" id="GO:0016491">
    <property type="term" value="F:oxidoreductase activity"/>
    <property type="evidence" value="ECO:0007669"/>
    <property type="project" value="UniProtKB-UniRule"/>
</dbReference>
<keyword evidence="5" id="KW-0521">NADP</keyword>
<dbReference type="AlphaFoldDB" id="E0NJC1"/>
<sequence>MNETIKTQLSHRTIRKFENRPVEKEVLDTLLEVVNRTASSTGMQNSSIIRVTDKDLREKIYEISTQKYLLDVPELWIFVVDTLRNDRIARENGFEPKTSGDMDKFFQGFTDATLAIQNLTVAIESMGMGAVYFGSILNNMGKLVEALKLPKLVFPVLGIGFGYTKEEPQLKPRMPMELKFFENEYKILPSYKEAIKEYDEEMTNYYDLRENGKRSDTFSEQVVARLKPEIEVKRNVADILELQGFNLRLGREKK</sequence>
<dbReference type="PANTHER" id="PTHR43425:SF2">
    <property type="entry name" value="OXYGEN-INSENSITIVE NADPH NITROREDUCTASE"/>
    <property type="match status" value="1"/>
</dbReference>
<evidence type="ECO:0000256" key="4">
    <source>
        <dbReference type="ARBA" id="ARBA00023002"/>
    </source>
</evidence>
<dbReference type="RefSeq" id="WP_008901096.1">
    <property type="nucleotide sequence ID" value="NZ_GL397071.1"/>
</dbReference>
<dbReference type="eggNOG" id="COG0778">
    <property type="taxonomic scope" value="Bacteria"/>
</dbReference>
<dbReference type="OrthoDB" id="9775805at2"/>
<dbReference type="Pfam" id="PF00881">
    <property type="entry name" value="Nitroreductase"/>
    <property type="match status" value="1"/>
</dbReference>
<dbReference type="InterPro" id="IPR016446">
    <property type="entry name" value="Flavin_OxRdtase_Frp"/>
</dbReference>
<evidence type="ECO:0000256" key="3">
    <source>
        <dbReference type="ARBA" id="ARBA00022643"/>
    </source>
</evidence>